<comment type="caution">
    <text evidence="2">The sequence shown here is derived from an EMBL/GenBank/DDBJ whole genome shotgun (WGS) entry which is preliminary data.</text>
</comment>
<dbReference type="Proteomes" id="UP001501005">
    <property type="component" value="Unassembled WGS sequence"/>
</dbReference>
<sequence>MNIATTATTATTEPFAASPGTVPGTGLLLHCAGPLQSWGTHSHFNQRDTAAFPTRSGIVGLLAAALGRGRDESIDDLAHLRITVRVDRPGVLLRDLHTVGGGLPAAQTVTTAEGKKRSGDTTTLLSHRYYLADAAFTIALTPAPDMPAHAELLQACAKALRAPRWPLHLGRRACPPAGPLLLGTFDDVLHHLVRLPIAAPAPRPGGPAGVVEFLADQPLDQLPLPEGTRVSDPADAAHPAARINDQPVTFHPRLRAYRTRPLYRRTFTPPRDQWGGLGADYLTSLATYLSRTLSSSEGSRP</sequence>
<dbReference type="NCBIfam" id="TIGR01868">
    <property type="entry name" value="casD_Cas5e"/>
    <property type="match status" value="1"/>
</dbReference>
<accession>A0ABN1NNK2</accession>
<proteinExistence type="predicted"/>
<dbReference type="Pfam" id="PF09704">
    <property type="entry name" value="Cas_Cas5d"/>
    <property type="match status" value="1"/>
</dbReference>
<dbReference type="InterPro" id="IPR010147">
    <property type="entry name" value="CRISPR-assoc_prot_CasD"/>
</dbReference>
<dbReference type="Gene3D" id="3.30.70.2660">
    <property type="match status" value="1"/>
</dbReference>
<organism evidence="2 3">
    <name type="scientific">Streptomyces thermoalcalitolerans</name>
    <dbReference type="NCBI Taxonomy" id="65605"/>
    <lineage>
        <taxon>Bacteria</taxon>
        <taxon>Bacillati</taxon>
        <taxon>Actinomycetota</taxon>
        <taxon>Actinomycetes</taxon>
        <taxon>Kitasatosporales</taxon>
        <taxon>Streptomycetaceae</taxon>
        <taxon>Streptomyces</taxon>
    </lineage>
</organism>
<name>A0ABN1NNK2_9ACTN</name>
<evidence type="ECO:0008006" key="4">
    <source>
        <dbReference type="Google" id="ProtNLM"/>
    </source>
</evidence>
<dbReference type="InterPro" id="IPR021124">
    <property type="entry name" value="CRISPR-assoc_prot_Cas5"/>
</dbReference>
<evidence type="ECO:0000313" key="3">
    <source>
        <dbReference type="Proteomes" id="UP001501005"/>
    </source>
</evidence>
<dbReference type="NCBIfam" id="TIGR02593">
    <property type="entry name" value="CRISPR_cas5"/>
    <property type="match status" value="1"/>
</dbReference>
<protein>
    <recommendedName>
        <fullName evidence="4">Type I-E CRISPR-associated protein Cas5/CasD</fullName>
    </recommendedName>
</protein>
<dbReference type="InterPro" id="IPR013422">
    <property type="entry name" value="CRISPR-assoc_prot_Cas5_N"/>
</dbReference>
<reference evidence="2 3" key="1">
    <citation type="journal article" date="2019" name="Int. J. Syst. Evol. Microbiol.">
        <title>The Global Catalogue of Microorganisms (GCM) 10K type strain sequencing project: providing services to taxonomists for standard genome sequencing and annotation.</title>
        <authorList>
            <consortium name="The Broad Institute Genomics Platform"/>
            <consortium name="The Broad Institute Genome Sequencing Center for Infectious Disease"/>
            <person name="Wu L."/>
            <person name="Ma J."/>
        </authorList>
    </citation>
    <scope>NUCLEOTIDE SEQUENCE [LARGE SCALE GENOMIC DNA]</scope>
    <source>
        <strain evidence="2 3">JCM 10673</strain>
    </source>
</reference>
<gene>
    <name evidence="2" type="ORF">GCM10009549_26430</name>
</gene>
<evidence type="ECO:0000256" key="1">
    <source>
        <dbReference type="ARBA" id="ARBA00023118"/>
    </source>
</evidence>
<dbReference type="EMBL" id="BAAAHG010000017">
    <property type="protein sequence ID" value="GAA0913331.1"/>
    <property type="molecule type" value="Genomic_DNA"/>
</dbReference>
<dbReference type="CDD" id="cd09756">
    <property type="entry name" value="Cas5_I-E"/>
    <property type="match status" value="1"/>
</dbReference>
<keyword evidence="3" id="KW-1185">Reference proteome</keyword>
<evidence type="ECO:0000313" key="2">
    <source>
        <dbReference type="EMBL" id="GAA0913331.1"/>
    </source>
</evidence>
<keyword evidence="1" id="KW-0051">Antiviral defense</keyword>